<dbReference type="RefSeq" id="WP_145113920.1">
    <property type="nucleotide sequence ID" value="NZ_CP036349.1"/>
</dbReference>
<protein>
    <submittedName>
        <fullName evidence="2">Uncharacterized protein</fullName>
    </submittedName>
</protein>
<dbReference type="EMBL" id="CP036349">
    <property type="protein sequence ID" value="QDV75003.1"/>
    <property type="molecule type" value="Genomic_DNA"/>
</dbReference>
<dbReference type="AlphaFoldDB" id="A0A518KB35"/>
<sequence length="370" mass="39517">MRRRFEHLIPRLLFGAWCVAAGGAALGQQPARASTVDAPLLEPAGESPAEPAEEASILAEPMSAGPLEDASPNNAEDATEDEPDNGADVLWSELRRTHAWARFEPGAWRRLRVVTESFDAAGESAGVSSAERIERLVAVDEETYTLEVENLAPVAGLATPGAVESRHLSLLTDRSADLTTPTIEEDEPTTISSGGVVVPCRTWRVTMTGQGATEEELLAVAVGSDPAVLRRSLATSVGGTPGSTVTANVSRLGLPVIYAEQLTRSWQVRTTITHPSGSRTERTAVYSADAPGGLHSESAADFDASGRRTFWSVTDLVESGRTPVERVEAADAPEKPAVSIEVNPRRLMRLLRRDERRSDDAPAAPTVPMQ</sequence>
<gene>
    <name evidence="2" type="ORF">Spa11_32120</name>
</gene>
<organism evidence="2 3">
    <name type="scientific">Botrimarina mediterranea</name>
    <dbReference type="NCBI Taxonomy" id="2528022"/>
    <lineage>
        <taxon>Bacteria</taxon>
        <taxon>Pseudomonadati</taxon>
        <taxon>Planctomycetota</taxon>
        <taxon>Planctomycetia</taxon>
        <taxon>Pirellulales</taxon>
        <taxon>Lacipirellulaceae</taxon>
        <taxon>Botrimarina</taxon>
    </lineage>
</organism>
<dbReference type="Proteomes" id="UP000316426">
    <property type="component" value="Chromosome"/>
</dbReference>
<keyword evidence="3" id="KW-1185">Reference proteome</keyword>
<reference evidence="2 3" key="1">
    <citation type="submission" date="2019-02" db="EMBL/GenBank/DDBJ databases">
        <title>Deep-cultivation of Planctomycetes and their phenomic and genomic characterization uncovers novel biology.</title>
        <authorList>
            <person name="Wiegand S."/>
            <person name="Jogler M."/>
            <person name="Boedeker C."/>
            <person name="Pinto D."/>
            <person name="Vollmers J."/>
            <person name="Rivas-Marin E."/>
            <person name="Kohn T."/>
            <person name="Peeters S.H."/>
            <person name="Heuer A."/>
            <person name="Rast P."/>
            <person name="Oberbeckmann S."/>
            <person name="Bunk B."/>
            <person name="Jeske O."/>
            <person name="Meyerdierks A."/>
            <person name="Storesund J.E."/>
            <person name="Kallscheuer N."/>
            <person name="Luecker S."/>
            <person name="Lage O.M."/>
            <person name="Pohl T."/>
            <person name="Merkel B.J."/>
            <person name="Hornburger P."/>
            <person name="Mueller R.-W."/>
            <person name="Bruemmer F."/>
            <person name="Labrenz M."/>
            <person name="Spormann A.M."/>
            <person name="Op den Camp H."/>
            <person name="Overmann J."/>
            <person name="Amann R."/>
            <person name="Jetten M.S.M."/>
            <person name="Mascher T."/>
            <person name="Medema M.H."/>
            <person name="Devos D.P."/>
            <person name="Kaster A.-K."/>
            <person name="Ovreas L."/>
            <person name="Rohde M."/>
            <person name="Galperin M.Y."/>
            <person name="Jogler C."/>
        </authorList>
    </citation>
    <scope>NUCLEOTIDE SEQUENCE [LARGE SCALE GENOMIC DNA]</scope>
    <source>
        <strain evidence="2 3">Spa11</strain>
    </source>
</reference>
<evidence type="ECO:0000313" key="2">
    <source>
        <dbReference type="EMBL" id="QDV75003.1"/>
    </source>
</evidence>
<evidence type="ECO:0000256" key="1">
    <source>
        <dbReference type="SAM" id="MobiDB-lite"/>
    </source>
</evidence>
<feature type="region of interest" description="Disordered" evidence="1">
    <location>
        <begin position="351"/>
        <end position="370"/>
    </location>
</feature>
<feature type="region of interest" description="Disordered" evidence="1">
    <location>
        <begin position="63"/>
        <end position="86"/>
    </location>
</feature>
<feature type="compositionally biased region" description="Basic and acidic residues" evidence="1">
    <location>
        <begin position="351"/>
        <end position="360"/>
    </location>
</feature>
<name>A0A518KB35_9BACT</name>
<accession>A0A518KB35</accession>
<proteinExistence type="predicted"/>
<evidence type="ECO:0000313" key="3">
    <source>
        <dbReference type="Proteomes" id="UP000316426"/>
    </source>
</evidence>
<dbReference type="KEGG" id="bmei:Spa11_32120"/>